<gene>
    <name evidence="3" type="ORF">IW261DRAFT_1589852</name>
</gene>
<dbReference type="AlphaFoldDB" id="A0AA39UPR2"/>
<evidence type="ECO:0000256" key="1">
    <source>
        <dbReference type="SAM" id="MobiDB-lite"/>
    </source>
</evidence>
<protein>
    <submittedName>
        <fullName evidence="3">Uncharacterized protein</fullName>
    </submittedName>
</protein>
<feature type="compositionally biased region" description="Low complexity" evidence="1">
    <location>
        <begin position="218"/>
        <end position="243"/>
    </location>
</feature>
<feature type="region of interest" description="Disordered" evidence="1">
    <location>
        <begin position="197"/>
        <end position="243"/>
    </location>
</feature>
<feature type="transmembrane region" description="Helical" evidence="2">
    <location>
        <begin position="307"/>
        <end position="326"/>
    </location>
</feature>
<sequence length="341" mass="37029">MLSTTSLPTISLTDVNISLPYPILRKRQNASTVTADRIIRPGPGPVKYSARSIFSARRPSEHPGAPPSANTASLSFVNLRSKYQTASIISTDTISRPVLLVKRSAKSILKAKERRKRSQRPAGLTTVNLDSRPSITLGSKNQGATANTYVIARPGFMVKRSAQSIFKAKKPSHSYESDIMTVKQLDDVFSLHPRSEYSRYPTESFPNSRRKFTRSADSDTSLSSESSSSLYGQSQSSSASSTVVSDSSKTRSVLSDSVLSESSRTASAELLNSNLGRSISSACVSGAVLVLPENAVHASRSMGGLKWMMMMLMIVIIGFVTGFYSGDIMDLYAFHSSYLLQ</sequence>
<evidence type="ECO:0000313" key="3">
    <source>
        <dbReference type="EMBL" id="KAK0487500.1"/>
    </source>
</evidence>
<name>A0AA39UPR2_9AGAR</name>
<keyword evidence="2" id="KW-0472">Membrane</keyword>
<evidence type="ECO:0000313" key="4">
    <source>
        <dbReference type="Proteomes" id="UP001175227"/>
    </source>
</evidence>
<keyword evidence="2" id="KW-1133">Transmembrane helix</keyword>
<comment type="caution">
    <text evidence="3">The sequence shown here is derived from an EMBL/GenBank/DDBJ whole genome shotgun (WGS) entry which is preliminary data.</text>
</comment>
<accession>A0AA39UPR2</accession>
<dbReference type="EMBL" id="JAUEPR010000003">
    <property type="protein sequence ID" value="KAK0487500.1"/>
    <property type="molecule type" value="Genomic_DNA"/>
</dbReference>
<keyword evidence="2" id="KW-0812">Transmembrane</keyword>
<proteinExistence type="predicted"/>
<dbReference type="Proteomes" id="UP001175227">
    <property type="component" value="Unassembled WGS sequence"/>
</dbReference>
<organism evidence="3 4">
    <name type="scientific">Armillaria novae-zelandiae</name>
    <dbReference type="NCBI Taxonomy" id="153914"/>
    <lineage>
        <taxon>Eukaryota</taxon>
        <taxon>Fungi</taxon>
        <taxon>Dikarya</taxon>
        <taxon>Basidiomycota</taxon>
        <taxon>Agaricomycotina</taxon>
        <taxon>Agaricomycetes</taxon>
        <taxon>Agaricomycetidae</taxon>
        <taxon>Agaricales</taxon>
        <taxon>Marasmiineae</taxon>
        <taxon>Physalacriaceae</taxon>
        <taxon>Armillaria</taxon>
    </lineage>
</organism>
<reference evidence="3" key="1">
    <citation type="submission" date="2023-06" db="EMBL/GenBank/DDBJ databases">
        <authorList>
            <consortium name="Lawrence Berkeley National Laboratory"/>
            <person name="Ahrendt S."/>
            <person name="Sahu N."/>
            <person name="Indic B."/>
            <person name="Wong-Bajracharya J."/>
            <person name="Merenyi Z."/>
            <person name="Ke H.-M."/>
            <person name="Monk M."/>
            <person name="Kocsube S."/>
            <person name="Drula E."/>
            <person name="Lipzen A."/>
            <person name="Balint B."/>
            <person name="Henrissat B."/>
            <person name="Andreopoulos B."/>
            <person name="Martin F.M."/>
            <person name="Harder C.B."/>
            <person name="Rigling D."/>
            <person name="Ford K.L."/>
            <person name="Foster G.D."/>
            <person name="Pangilinan J."/>
            <person name="Papanicolaou A."/>
            <person name="Barry K."/>
            <person name="LaButti K."/>
            <person name="Viragh M."/>
            <person name="Koriabine M."/>
            <person name="Yan M."/>
            <person name="Riley R."/>
            <person name="Champramary S."/>
            <person name="Plett K.L."/>
            <person name="Tsai I.J."/>
            <person name="Slot J."/>
            <person name="Sipos G."/>
            <person name="Plett J."/>
            <person name="Nagy L.G."/>
            <person name="Grigoriev I.V."/>
        </authorList>
    </citation>
    <scope>NUCLEOTIDE SEQUENCE</scope>
    <source>
        <strain evidence="3">ICMP 16352</strain>
    </source>
</reference>
<evidence type="ECO:0000256" key="2">
    <source>
        <dbReference type="SAM" id="Phobius"/>
    </source>
</evidence>
<keyword evidence="4" id="KW-1185">Reference proteome</keyword>